<evidence type="ECO:0000313" key="1">
    <source>
        <dbReference type="EMBL" id="AMR79386.1"/>
    </source>
</evidence>
<dbReference type="Proteomes" id="UP000075238">
    <property type="component" value="Chromosome 1"/>
</dbReference>
<dbReference type="EMBL" id="CP014844">
    <property type="protein sequence ID" value="AMR79386.1"/>
    <property type="molecule type" value="Genomic_DNA"/>
</dbReference>
<dbReference type="Pfam" id="PF02515">
    <property type="entry name" value="CoA_transf_3"/>
    <property type="match status" value="1"/>
</dbReference>
<dbReference type="InterPro" id="IPR044855">
    <property type="entry name" value="CoA-Trfase_III_dom3_sf"/>
</dbReference>
<evidence type="ECO:0000313" key="2">
    <source>
        <dbReference type="Proteomes" id="UP000075238"/>
    </source>
</evidence>
<keyword evidence="2" id="KW-1185">Reference proteome</keyword>
<dbReference type="Gene3D" id="3.40.50.10540">
    <property type="entry name" value="Crotonobetainyl-coa:carnitine coa-transferase, domain 1"/>
    <property type="match status" value="2"/>
</dbReference>
<dbReference type="RefSeq" id="WP_062801356.1">
    <property type="nucleotide sequence ID" value="NZ_CP014844.1"/>
</dbReference>
<name>A0A142JMS4_9BURK</name>
<dbReference type="InterPro" id="IPR023606">
    <property type="entry name" value="CoA-Trfase_III_dom_1_sf"/>
</dbReference>
<dbReference type="STRING" id="1796606.A2G96_17495"/>
<accession>A0A142JMS4</accession>
<dbReference type="SUPFAM" id="SSF89796">
    <property type="entry name" value="CoA-transferase family III (CaiB/BaiF)"/>
    <property type="match status" value="2"/>
</dbReference>
<dbReference type="OrthoDB" id="9058532at2"/>
<dbReference type="PANTHER" id="PTHR48228:SF4">
    <property type="entry name" value="BLR3030 PROTEIN"/>
    <property type="match status" value="1"/>
</dbReference>
<sequence>MTAPTAAAQVPPMPLDVVGALWRDAGLPAEALAHLRLDGAEPVLPSSFAVGTAAQASLAASALAAATLWQGRGGRWQQVSVDMRHAITEFRSERYLRVDGGPAPELWDKIAGIYRCGDGRWVRLHTNFPHHRDGVLRLLGCAHDKAAVQAALEKWEAEAFETAASDAGLVVAALRSFDQWDRHPQAAALRGLPPLTLERIGDAPPQPLPAPVSAAAQPLSGVRVLDFTRIIAGPVAGRTLAAHGADVLLVTAPHLPSIAPLVIDTGRGKRSCQLDLRDADDKRTLHKLLHGADVLVQGYRPGGLAGLGVGPEAAARARPGIVYVSLSAYGHVGPWAHKRGFDSLVQTATGFNHAEAEAAGSDTPRPLPAQVLDHAAGYLLAFGAMAALHRRALEGGSWHVRVSLAQVGQWLRGLGRVPDGLKAPEQKIDDVADLLEAVPSGFGMLTVVRHAAQLAGTPARWTLPSEPLGTHAPEWLPR</sequence>
<proteinExistence type="predicted"/>
<protein>
    <submittedName>
        <fullName evidence="1">Carnitine dehydratase</fullName>
    </submittedName>
</protein>
<dbReference type="InterPro" id="IPR003673">
    <property type="entry name" value="CoA-Trfase_fam_III"/>
</dbReference>
<dbReference type="InterPro" id="IPR050509">
    <property type="entry name" value="CoA-transferase_III"/>
</dbReference>
<dbReference type="AlphaFoldDB" id="A0A142JMS4"/>
<dbReference type="PANTHER" id="PTHR48228">
    <property type="entry name" value="SUCCINYL-COA--D-CITRAMALATE COA-TRANSFERASE"/>
    <property type="match status" value="1"/>
</dbReference>
<organism evidence="1 2">
    <name type="scientific">Cupriavidus nantongensis</name>
    <dbReference type="NCBI Taxonomy" id="1796606"/>
    <lineage>
        <taxon>Bacteria</taxon>
        <taxon>Pseudomonadati</taxon>
        <taxon>Pseudomonadota</taxon>
        <taxon>Betaproteobacteria</taxon>
        <taxon>Burkholderiales</taxon>
        <taxon>Burkholderiaceae</taxon>
        <taxon>Cupriavidus</taxon>
    </lineage>
</organism>
<reference evidence="1 2" key="1">
    <citation type="submission" date="2016-03" db="EMBL/GenBank/DDBJ databases">
        <title>Complete genome sequence of a novel chlorpyrifos degrading bacterium, Cupriavidus nantongensis sp. X1.</title>
        <authorList>
            <person name="Fang L."/>
        </authorList>
    </citation>
    <scope>NUCLEOTIDE SEQUENCE [LARGE SCALE GENOMIC DNA]</scope>
    <source>
        <strain evidence="1 2">X1</strain>
    </source>
</reference>
<dbReference type="KEGG" id="cnan:A2G96_17495"/>
<gene>
    <name evidence="1" type="ORF">A2G96_17495</name>
</gene>
<dbReference type="GO" id="GO:0003824">
    <property type="term" value="F:catalytic activity"/>
    <property type="evidence" value="ECO:0007669"/>
    <property type="project" value="InterPro"/>
</dbReference>
<dbReference type="Gene3D" id="3.30.1540.10">
    <property type="entry name" value="formyl-coa transferase, domain 3"/>
    <property type="match status" value="1"/>
</dbReference>